<dbReference type="PRINTS" id="PR01590">
    <property type="entry name" value="HTHFIS"/>
</dbReference>
<keyword evidence="4" id="KW-0804">Transcription</keyword>
<feature type="domain" description="Sigma-54 factor interaction" evidence="5">
    <location>
        <begin position="1"/>
        <end position="44"/>
    </location>
</feature>
<dbReference type="InterPro" id="IPR002078">
    <property type="entry name" value="Sigma_54_int"/>
</dbReference>
<dbReference type="AlphaFoldDB" id="W9V8X3"/>
<sequence>MEEYNARSGNRVQVIPDAVYERMRDYSWPGNVRELRNVVERAVLLARDRVFPIEWMQLGSGLAANPETQGGPNVDGDRLIIPLDGSMALDEMDSYIIRTALERSGQNVTAAARALGTTRETLRYRIQKYGLKDDPAQDEEIGLD</sequence>
<keyword evidence="7" id="KW-1185">Reference proteome</keyword>
<proteinExistence type="predicted"/>
<keyword evidence="3" id="KW-0805">Transcription regulation</keyword>
<dbReference type="Pfam" id="PF02954">
    <property type="entry name" value="HTH_8"/>
    <property type="match status" value="1"/>
</dbReference>
<dbReference type="Gene3D" id="1.10.10.60">
    <property type="entry name" value="Homeodomain-like"/>
    <property type="match status" value="1"/>
</dbReference>
<dbReference type="PROSITE" id="PS00688">
    <property type="entry name" value="SIGMA54_INTERACT_3"/>
    <property type="match status" value="1"/>
</dbReference>
<dbReference type="InterPro" id="IPR009057">
    <property type="entry name" value="Homeodomain-like_sf"/>
</dbReference>
<dbReference type="PATRIC" id="fig|1249627.3.peg.1107"/>
<dbReference type="GO" id="GO:0043565">
    <property type="term" value="F:sequence-specific DNA binding"/>
    <property type="evidence" value="ECO:0007669"/>
    <property type="project" value="InterPro"/>
</dbReference>
<dbReference type="Proteomes" id="UP000019460">
    <property type="component" value="Unassembled WGS sequence"/>
</dbReference>
<keyword evidence="1" id="KW-0547">Nucleotide-binding</keyword>
<dbReference type="EMBL" id="AONC01000015">
    <property type="protein sequence ID" value="EXJ16063.1"/>
    <property type="molecule type" value="Genomic_DNA"/>
</dbReference>
<dbReference type="InterPro" id="IPR002197">
    <property type="entry name" value="HTH_Fis"/>
</dbReference>
<dbReference type="PANTHER" id="PTHR32071:SF113">
    <property type="entry name" value="ALGINATE BIOSYNTHESIS TRANSCRIPTIONAL REGULATORY PROTEIN ALGB"/>
    <property type="match status" value="1"/>
</dbReference>
<dbReference type="Pfam" id="PF25601">
    <property type="entry name" value="AAA_lid_14"/>
    <property type="match status" value="1"/>
</dbReference>
<keyword evidence="6" id="KW-0238">DNA-binding</keyword>
<evidence type="ECO:0000313" key="6">
    <source>
        <dbReference type="EMBL" id="EXJ16063.1"/>
    </source>
</evidence>
<evidence type="ECO:0000256" key="2">
    <source>
        <dbReference type="ARBA" id="ARBA00022840"/>
    </source>
</evidence>
<evidence type="ECO:0000259" key="5">
    <source>
        <dbReference type="PROSITE" id="PS50045"/>
    </source>
</evidence>
<protein>
    <submittedName>
        <fullName evidence="6">Sigma-54 dependent DNA-binding response regulator</fullName>
    </submittedName>
</protein>
<comment type="caution">
    <text evidence="6">The sequence shown here is derived from an EMBL/GenBank/DDBJ whole genome shotgun (WGS) entry which is preliminary data.</text>
</comment>
<dbReference type="InterPro" id="IPR058031">
    <property type="entry name" value="AAA_lid_NorR"/>
</dbReference>
<dbReference type="SUPFAM" id="SSF46689">
    <property type="entry name" value="Homeodomain-like"/>
    <property type="match status" value="1"/>
</dbReference>
<evidence type="ECO:0000256" key="3">
    <source>
        <dbReference type="ARBA" id="ARBA00023015"/>
    </source>
</evidence>
<evidence type="ECO:0000256" key="4">
    <source>
        <dbReference type="ARBA" id="ARBA00023163"/>
    </source>
</evidence>
<dbReference type="eggNOG" id="COG2204">
    <property type="taxonomic scope" value="Bacteria"/>
</dbReference>
<gene>
    <name evidence="6" type="ORF">D779_0532</name>
</gene>
<organism evidence="6 7">
    <name type="scientific">Imhoffiella purpurea</name>
    <dbReference type="NCBI Taxonomy" id="1249627"/>
    <lineage>
        <taxon>Bacteria</taxon>
        <taxon>Pseudomonadati</taxon>
        <taxon>Pseudomonadota</taxon>
        <taxon>Gammaproteobacteria</taxon>
        <taxon>Chromatiales</taxon>
        <taxon>Chromatiaceae</taxon>
        <taxon>Imhoffiella</taxon>
    </lineage>
</organism>
<dbReference type="PANTHER" id="PTHR32071">
    <property type="entry name" value="TRANSCRIPTIONAL REGULATORY PROTEIN"/>
    <property type="match status" value="1"/>
</dbReference>
<dbReference type="GO" id="GO:0006355">
    <property type="term" value="P:regulation of DNA-templated transcription"/>
    <property type="evidence" value="ECO:0007669"/>
    <property type="project" value="InterPro"/>
</dbReference>
<dbReference type="GO" id="GO:0005524">
    <property type="term" value="F:ATP binding"/>
    <property type="evidence" value="ECO:0007669"/>
    <property type="project" value="UniProtKB-KW"/>
</dbReference>
<dbReference type="InterPro" id="IPR025944">
    <property type="entry name" value="Sigma_54_int_dom_CS"/>
</dbReference>
<accession>W9V8X3</accession>
<evidence type="ECO:0000313" key="7">
    <source>
        <dbReference type="Proteomes" id="UP000019460"/>
    </source>
</evidence>
<reference evidence="6 7" key="1">
    <citation type="submission" date="2012-11" db="EMBL/GenBank/DDBJ databases">
        <title>Genome assembly of Thiorhodococcus sp. AK35.</title>
        <authorList>
            <person name="Nupur N."/>
            <person name="Khatri I."/>
            <person name="Subramanian S."/>
            <person name="Pinnaka A."/>
        </authorList>
    </citation>
    <scope>NUCLEOTIDE SEQUENCE [LARGE SCALE GENOMIC DNA]</scope>
    <source>
        <strain evidence="6 7">AK35</strain>
    </source>
</reference>
<keyword evidence="2" id="KW-0067">ATP-binding</keyword>
<dbReference type="Gene3D" id="1.10.8.60">
    <property type="match status" value="1"/>
</dbReference>
<dbReference type="PROSITE" id="PS50045">
    <property type="entry name" value="SIGMA54_INTERACT_4"/>
    <property type="match status" value="1"/>
</dbReference>
<dbReference type="STRING" id="1249627.D779_0532"/>
<name>W9V8X3_9GAMM</name>
<evidence type="ECO:0000256" key="1">
    <source>
        <dbReference type="ARBA" id="ARBA00022741"/>
    </source>
</evidence>